<dbReference type="PANTHER" id="PTHR38594">
    <property type="entry name" value="PEP-DEPENDENT DIHYDROXYACETONE KINASE, PHOSPHORYL DONOR SUBUNIT DHAM"/>
    <property type="match status" value="1"/>
</dbReference>
<comment type="function">
    <text evidence="2">Component of the dihydroxyacetone kinase complex, which is responsible for the phosphoenolpyruvate (PEP)-dependent phosphorylation of dihydroxyacetone. DhaM serves as the phosphoryl donor. Is phosphorylated by phosphoenolpyruvate in an EI- and HPr-dependent reaction, and a phosphorelay system on histidine residues finally leads to phosphoryl transfer to DhaL and dihydroxyacetone.</text>
</comment>
<dbReference type="PANTHER" id="PTHR38594:SF1">
    <property type="entry name" value="PEP-DEPENDENT DIHYDROXYACETONE KINASE, PHOSPHORYL DONOR SUBUNIT DHAM"/>
    <property type="match status" value="1"/>
</dbReference>
<evidence type="ECO:0000256" key="2">
    <source>
        <dbReference type="ARBA" id="ARBA00002788"/>
    </source>
</evidence>
<dbReference type="EMBL" id="CP043028">
    <property type="protein sequence ID" value="QFJ54558.1"/>
    <property type="molecule type" value="Genomic_DNA"/>
</dbReference>
<dbReference type="GO" id="GO:0019563">
    <property type="term" value="P:glycerol catabolic process"/>
    <property type="evidence" value="ECO:0007669"/>
    <property type="project" value="InterPro"/>
</dbReference>
<proteinExistence type="predicted"/>
<dbReference type="GO" id="GO:0009401">
    <property type="term" value="P:phosphoenolpyruvate-dependent sugar phosphotransferase system"/>
    <property type="evidence" value="ECO:0007669"/>
    <property type="project" value="InterPro"/>
</dbReference>
<dbReference type="InterPro" id="IPR039643">
    <property type="entry name" value="DhaM"/>
</dbReference>
<dbReference type="AlphaFoldDB" id="A0A5P6VQE4"/>
<dbReference type="Proteomes" id="UP000327030">
    <property type="component" value="Chromosome 1"/>
</dbReference>
<evidence type="ECO:0000256" key="4">
    <source>
        <dbReference type="ARBA" id="ARBA00022679"/>
    </source>
</evidence>
<comment type="catalytic activity">
    <reaction evidence="1">
        <text>dihydroxyacetone + phosphoenolpyruvate = dihydroxyacetone phosphate + pyruvate</text>
        <dbReference type="Rhea" id="RHEA:18381"/>
        <dbReference type="ChEBI" id="CHEBI:15361"/>
        <dbReference type="ChEBI" id="CHEBI:16016"/>
        <dbReference type="ChEBI" id="CHEBI:57642"/>
        <dbReference type="ChEBI" id="CHEBI:58702"/>
        <dbReference type="EC" id="2.7.1.121"/>
    </reaction>
</comment>
<evidence type="ECO:0000259" key="6">
    <source>
        <dbReference type="PROSITE" id="PS51096"/>
    </source>
</evidence>
<protein>
    <recommendedName>
        <fullName evidence="3">phosphoenolpyruvate--glycerone phosphotransferase</fullName>
        <ecNumber evidence="3">2.7.1.121</ecNumber>
    </recommendedName>
</protein>
<dbReference type="GO" id="GO:0016020">
    <property type="term" value="C:membrane"/>
    <property type="evidence" value="ECO:0007669"/>
    <property type="project" value="InterPro"/>
</dbReference>
<dbReference type="InterPro" id="IPR012844">
    <property type="entry name" value="DhaM_N"/>
</dbReference>
<dbReference type="Pfam" id="PF03610">
    <property type="entry name" value="EIIA-man"/>
    <property type="match status" value="1"/>
</dbReference>
<dbReference type="OrthoDB" id="7065393at2"/>
<evidence type="ECO:0000256" key="5">
    <source>
        <dbReference type="ARBA" id="ARBA00046577"/>
    </source>
</evidence>
<gene>
    <name evidence="7" type="primary">dhaM</name>
    <name evidence="7" type="ORF">FXF36_06680</name>
</gene>
<evidence type="ECO:0000256" key="3">
    <source>
        <dbReference type="ARBA" id="ARBA00012095"/>
    </source>
</evidence>
<evidence type="ECO:0000313" key="8">
    <source>
        <dbReference type="Proteomes" id="UP000327030"/>
    </source>
</evidence>
<keyword evidence="4" id="KW-0808">Transferase</keyword>
<evidence type="ECO:0000256" key="1">
    <source>
        <dbReference type="ARBA" id="ARBA00001113"/>
    </source>
</evidence>
<dbReference type="InterPro" id="IPR004701">
    <property type="entry name" value="PTS_EIIA_man-typ"/>
</dbReference>
<sequence length="131" mass="13250">MVGLVLVSHSAKIAEGLKDLTSEIAAAHKGIVAAGGMEDGSIGTDAIRISEAIRQANDGDGVVVLADLGSGVMSSETAIELLEDENIKVKLADAPIVEGTIAAAVSAMVGSDLEAVLKAAEDCRGVRKIPE</sequence>
<evidence type="ECO:0000313" key="7">
    <source>
        <dbReference type="EMBL" id="QFJ54558.1"/>
    </source>
</evidence>
<reference evidence="8" key="1">
    <citation type="submission" date="2019-08" db="EMBL/GenBank/DDBJ databases">
        <title>Complete Genome Sequence of the Polysaccharide-Degrading Rumen Bacterium Pseudobutyrivibrio xylanivorans MA3014.</title>
        <authorList>
            <person name="Palevich N."/>
            <person name="Maclean P.H."/>
            <person name="Kelly W.J."/>
            <person name="Leahy S.C."/>
            <person name="Rakonjac J."/>
            <person name="Attwood G.T."/>
        </authorList>
    </citation>
    <scope>NUCLEOTIDE SEQUENCE [LARGE SCALE GENOMIC DNA]</scope>
    <source>
        <strain evidence="8">MA3014</strain>
    </source>
</reference>
<accession>A0A5P6VQE4</accession>
<dbReference type="KEGG" id="pxv:FXF36_06680"/>
<dbReference type="Gene3D" id="3.40.50.510">
    <property type="entry name" value="Phosphotransferase system, mannose-type IIA component"/>
    <property type="match status" value="1"/>
</dbReference>
<dbReference type="SUPFAM" id="SSF53062">
    <property type="entry name" value="PTS system fructose IIA component-like"/>
    <property type="match status" value="1"/>
</dbReference>
<dbReference type="EC" id="2.7.1.121" evidence="3"/>
<name>A0A5P6VQE4_PSEXY</name>
<organism evidence="7 8">
    <name type="scientific">Pseudobutyrivibrio xylanivorans</name>
    <dbReference type="NCBI Taxonomy" id="185007"/>
    <lineage>
        <taxon>Bacteria</taxon>
        <taxon>Bacillati</taxon>
        <taxon>Bacillota</taxon>
        <taxon>Clostridia</taxon>
        <taxon>Lachnospirales</taxon>
        <taxon>Lachnospiraceae</taxon>
        <taxon>Pseudobutyrivibrio</taxon>
    </lineage>
</organism>
<keyword evidence="7" id="KW-0418">Kinase</keyword>
<dbReference type="InterPro" id="IPR036662">
    <property type="entry name" value="PTS_EIIA_man-typ_sf"/>
</dbReference>
<dbReference type="GO" id="GO:0047324">
    <property type="term" value="F:phosphoenolpyruvate-glycerone phosphotransferase activity"/>
    <property type="evidence" value="ECO:0007669"/>
    <property type="project" value="UniProtKB-EC"/>
</dbReference>
<comment type="subunit">
    <text evidence="5">Homodimer. The dihydroxyacetone kinase complex is composed of a homodimer of DhaM, a homodimer of DhaK and the subunit DhaL.</text>
</comment>
<dbReference type="PROSITE" id="PS51096">
    <property type="entry name" value="PTS_EIIA_TYPE_4"/>
    <property type="match status" value="1"/>
</dbReference>
<feature type="domain" description="PTS EIIA type-4" evidence="6">
    <location>
        <begin position="1"/>
        <end position="131"/>
    </location>
</feature>
<dbReference type="NCBIfam" id="TIGR02364">
    <property type="entry name" value="dha_pts"/>
    <property type="match status" value="1"/>
</dbReference>
<dbReference type="RefSeq" id="WP_151623045.1">
    <property type="nucleotide sequence ID" value="NZ_CP043028.1"/>
</dbReference>